<name>A0ABS8EYB5_9FIRM</name>
<evidence type="ECO:0000313" key="3">
    <source>
        <dbReference type="Proteomes" id="UP001299235"/>
    </source>
</evidence>
<accession>A0ABS8EYB5</accession>
<reference evidence="2 3" key="1">
    <citation type="submission" date="2021-10" db="EMBL/GenBank/DDBJ databases">
        <title>Anaerobic single-cell dispensing facilitates the cultivation of human gut bacteria.</title>
        <authorList>
            <person name="Afrizal A."/>
        </authorList>
    </citation>
    <scope>NUCLEOTIDE SEQUENCE [LARGE SCALE GENOMIC DNA]</scope>
    <source>
        <strain evidence="2 3">CLA-AA-H246</strain>
    </source>
</reference>
<organism evidence="2 3">
    <name type="scientific">Hominisplanchenecus faecis</name>
    <dbReference type="NCBI Taxonomy" id="2885351"/>
    <lineage>
        <taxon>Bacteria</taxon>
        <taxon>Bacillati</taxon>
        <taxon>Bacillota</taxon>
        <taxon>Clostridia</taxon>
        <taxon>Lachnospirales</taxon>
        <taxon>Lachnospiraceae</taxon>
        <taxon>Hominisplanchenecus</taxon>
    </lineage>
</organism>
<protein>
    <submittedName>
        <fullName evidence="2">DUF6147 family protein</fullName>
    </submittedName>
</protein>
<comment type="caution">
    <text evidence="2">The sequence shown here is derived from an EMBL/GenBank/DDBJ whole genome shotgun (WGS) entry which is preliminary data.</text>
</comment>
<gene>
    <name evidence="2" type="ORF">LKD42_13230</name>
</gene>
<dbReference type="InterPro" id="IPR046145">
    <property type="entry name" value="DUF6147"/>
</dbReference>
<dbReference type="Pfam" id="PF19644">
    <property type="entry name" value="DUF6147"/>
    <property type="match status" value="1"/>
</dbReference>
<keyword evidence="3" id="KW-1185">Reference proteome</keyword>
<evidence type="ECO:0000256" key="1">
    <source>
        <dbReference type="SAM" id="SignalP"/>
    </source>
</evidence>
<dbReference type="RefSeq" id="WP_248835996.1">
    <property type="nucleotide sequence ID" value="NZ_JAJEQE010000060.1"/>
</dbReference>
<evidence type="ECO:0000313" key="2">
    <source>
        <dbReference type="EMBL" id="MCC2150188.1"/>
    </source>
</evidence>
<dbReference type="Proteomes" id="UP001299235">
    <property type="component" value="Unassembled WGS sequence"/>
</dbReference>
<keyword evidence="1" id="KW-0732">Signal</keyword>
<feature type="chain" id="PRO_5045168717" evidence="1">
    <location>
        <begin position="29"/>
        <end position="173"/>
    </location>
</feature>
<feature type="signal peptide" evidence="1">
    <location>
        <begin position="1"/>
        <end position="28"/>
    </location>
</feature>
<dbReference type="EMBL" id="JAJEQE010000060">
    <property type="protein sequence ID" value="MCC2150188.1"/>
    <property type="molecule type" value="Genomic_DNA"/>
</dbReference>
<sequence>MRMKRAFKAMLAATACVCMLATPISIHAAEPMDGQIIEGSLLTHDDNVETTKLFEWKFNNPKSEVATLGTYYATGHSGISKQSSKSVYVTATTNCYEKCDLVTAEVNLQRLEGSTWAYVTTRSKTGKNVGSVTVSDTITVKSGYYYRVVTVHSATKNGTREVGSTSSHSLYIG</sequence>
<proteinExistence type="predicted"/>